<sequence length="599" mass="65622">INPVIMSDEDQEISGAEVYARALKDQGIEYVFGIVGVPVIEVAMAIQQVGLKFIGMRNEQSAAYAAGAIGYLTGRPGACLVVSGPGLVHALGGMANAMVNCWPMVVLGGSSDEDQQEMGAFQEFPQVETCRLYSKFTARPSSIAIVPEIVEKAVRTSIYGRPGACYVDIPGNFVNASVRLGDCRYSFEFPVYPPIDSGSMCPAPPRSLADPNSIAAAAKMLHEAKRPLIVVGKGAAYSRGEQELRRMIEDHNLPFLPTPMGKGVIPDDHELCVSAARSRALSNCDVVMLIGARLNWQMHFGRPPRYNKNVKVIQVDICPEEFHNNVESSVALCGNVPDVINQLLEHSKKSFRGVPWKLSKKSDWWKFLQEKIDDNAIKTKALASNKSAPLSYYAVYDVIQQYLPQDCIIISEGANTMDISRTMIPNYLPRHRLDAGTFGTMGVGLGFAIAASLYSLETAKKTGKPPQKVVCIQGDSAFGFSGMELETVCRYNLPLVCVVVNNNGIYAGGNREFWEAIKMSGDIPNSAPPTFLSPECRYEKLIEAFGGEGHLCATAEDLDKSFKRCISRSNEQASLINVMIDLTSDRKEQEFSWLTRSKM</sequence>
<dbReference type="GO" id="GO:0001561">
    <property type="term" value="P:fatty acid alpha-oxidation"/>
    <property type="evidence" value="ECO:0007669"/>
    <property type="project" value="UniProtKB-ARBA"/>
</dbReference>
<dbReference type="SUPFAM" id="SSF52518">
    <property type="entry name" value="Thiamin diphosphate-binding fold (THDP-binding)"/>
    <property type="match status" value="2"/>
</dbReference>
<evidence type="ECO:0000256" key="19">
    <source>
        <dbReference type="ARBA" id="ARBA00050321"/>
    </source>
</evidence>
<comment type="catalytic activity">
    <reaction evidence="15">
        <text>a 2-hydroxy-3-methyl fatty acyl-CoA = a 2-methyl-branched fatty aldehyde + formyl-CoA</text>
        <dbReference type="Rhea" id="RHEA:25375"/>
        <dbReference type="ChEBI" id="CHEBI:49188"/>
        <dbReference type="ChEBI" id="CHEBI:57376"/>
        <dbReference type="ChEBI" id="CHEBI:58783"/>
        <dbReference type="EC" id="4.1.2.63"/>
    </reaction>
    <physiologicalReaction direction="left-to-right" evidence="15">
        <dbReference type="Rhea" id="RHEA:25376"/>
    </physiologicalReaction>
</comment>
<name>H2YU88_CIOSA</name>
<keyword evidence="12" id="KW-0443">Lipid metabolism</keyword>
<comment type="subunit">
    <text evidence="6">Homotetramer.</text>
</comment>
<dbReference type="FunCoup" id="H2YU88">
    <property type="interactions" value="178"/>
</dbReference>
<feature type="domain" description="Thiamine pyrophosphate enzyme central" evidence="25">
    <location>
        <begin position="214"/>
        <end position="343"/>
    </location>
</feature>
<evidence type="ECO:0000259" key="27">
    <source>
        <dbReference type="Pfam" id="PF02776"/>
    </source>
</evidence>
<dbReference type="eggNOG" id="KOG1185">
    <property type="taxonomic scope" value="Eukaryota"/>
</dbReference>
<protein>
    <recommendedName>
        <fullName evidence="21">2-hydroxyacyl-CoA lyase 1</fullName>
        <ecNumber evidence="17">4.1.2.63</ecNumber>
    </recommendedName>
    <alternativeName>
        <fullName evidence="22">2-hydroxyphytanoyl-CoA lyase</fullName>
    </alternativeName>
    <alternativeName>
        <fullName evidence="23">Phytanoyl-CoA 2-hydroxylase 2</fullName>
    </alternativeName>
</protein>
<evidence type="ECO:0000256" key="1">
    <source>
        <dbReference type="ARBA" id="ARBA00001946"/>
    </source>
</evidence>
<evidence type="ECO:0000256" key="22">
    <source>
        <dbReference type="ARBA" id="ARBA00075677"/>
    </source>
</evidence>
<comment type="similarity">
    <text evidence="5 24">Belongs to the TPP enzyme family.</text>
</comment>
<evidence type="ECO:0000313" key="28">
    <source>
        <dbReference type="Ensembl" id="ENSCSAVP00000008898.1"/>
    </source>
</evidence>
<dbReference type="Pfam" id="PF00205">
    <property type="entry name" value="TPP_enzyme_M"/>
    <property type="match status" value="1"/>
</dbReference>
<comment type="pathway">
    <text evidence="4">Lipid metabolism; fatty acid metabolism.</text>
</comment>
<reference evidence="29" key="1">
    <citation type="submission" date="2003-08" db="EMBL/GenBank/DDBJ databases">
        <authorList>
            <person name="Birren B."/>
            <person name="Nusbaum C."/>
            <person name="Abebe A."/>
            <person name="Abouelleil A."/>
            <person name="Adekoya E."/>
            <person name="Ait-zahra M."/>
            <person name="Allen N."/>
            <person name="Allen T."/>
            <person name="An P."/>
            <person name="Anderson M."/>
            <person name="Anderson S."/>
            <person name="Arachchi H."/>
            <person name="Armbruster J."/>
            <person name="Bachantsang P."/>
            <person name="Baldwin J."/>
            <person name="Barry A."/>
            <person name="Bayul T."/>
            <person name="Blitshsteyn B."/>
            <person name="Bloom T."/>
            <person name="Blye J."/>
            <person name="Boguslavskiy L."/>
            <person name="Borowsky M."/>
            <person name="Boukhgalter B."/>
            <person name="Brunache A."/>
            <person name="Butler J."/>
            <person name="Calixte N."/>
            <person name="Calvo S."/>
            <person name="Camarata J."/>
            <person name="Campo K."/>
            <person name="Chang J."/>
            <person name="Cheshatsang Y."/>
            <person name="Citroen M."/>
            <person name="Collymore A."/>
            <person name="Considine T."/>
            <person name="Cook A."/>
            <person name="Cooke P."/>
            <person name="Corum B."/>
            <person name="Cuomo C."/>
            <person name="David R."/>
            <person name="Dawoe T."/>
            <person name="Degray S."/>
            <person name="Dodge S."/>
            <person name="Dooley K."/>
            <person name="Dorje P."/>
            <person name="Dorjee K."/>
            <person name="Dorris L."/>
            <person name="Duffey N."/>
            <person name="Dupes A."/>
            <person name="Elkins T."/>
            <person name="Engels R."/>
            <person name="Erickson J."/>
            <person name="Farina A."/>
            <person name="Faro S."/>
            <person name="Ferreira P."/>
            <person name="Fischer H."/>
            <person name="Fitzgerald M."/>
            <person name="Foley K."/>
            <person name="Gage D."/>
            <person name="Galagan J."/>
            <person name="Gearin G."/>
            <person name="Gnerre S."/>
            <person name="Gnirke A."/>
            <person name="Goyette A."/>
            <person name="Graham J."/>
            <person name="Grandbois E."/>
            <person name="Gyaltsen K."/>
            <person name="Hafez N."/>
            <person name="Hagopian D."/>
            <person name="Hagos B."/>
            <person name="Hall J."/>
            <person name="Hatcher B."/>
            <person name="Heller A."/>
            <person name="Higgins H."/>
            <person name="Honan T."/>
            <person name="Horn A."/>
            <person name="Houde N."/>
            <person name="Hughes L."/>
            <person name="Hulme W."/>
            <person name="Husby E."/>
            <person name="Iliev I."/>
            <person name="Jaffe D."/>
            <person name="Jones C."/>
            <person name="Kamal M."/>
            <person name="Kamat A."/>
            <person name="Kamvysselis M."/>
            <person name="Karlsson E."/>
            <person name="Kells C."/>
            <person name="Kieu A."/>
            <person name="Kisner P."/>
            <person name="Kodira C."/>
            <person name="Kulbokas E."/>
            <person name="Labutti K."/>
            <person name="Lama D."/>
            <person name="Landers T."/>
            <person name="Leger J."/>
            <person name="Levine S."/>
            <person name="Lewis D."/>
            <person name="Lewis T."/>
            <person name="Lindblad-toh K."/>
            <person name="Liu X."/>
            <person name="Lokyitsang T."/>
            <person name="Lokyitsang Y."/>
            <person name="Lucien O."/>
            <person name="Lui A."/>
            <person name="Ma L.J."/>
            <person name="Mabbitt R."/>
            <person name="Macdonald J."/>
            <person name="Maclean C."/>
            <person name="Major J."/>
            <person name="Manning J."/>
            <person name="Marabella R."/>
            <person name="Maru K."/>
            <person name="Matthews C."/>
            <person name="Mauceli E."/>
            <person name="Mccarthy M."/>
            <person name="Mcdonough S."/>
            <person name="Mcghee T."/>
            <person name="Meldrim J."/>
            <person name="Meneus L."/>
            <person name="Mesirov J."/>
            <person name="Mihalev A."/>
            <person name="Mihova T."/>
            <person name="Mikkelsen T."/>
            <person name="Mlenga V."/>
            <person name="Moru K."/>
            <person name="Mozes J."/>
            <person name="Mulrain L."/>
            <person name="Munson G."/>
            <person name="Naylor J."/>
            <person name="Newes C."/>
            <person name="Nguyen C."/>
            <person name="Nguyen N."/>
            <person name="Nguyen T."/>
            <person name="Nicol R."/>
            <person name="Nielsen C."/>
            <person name="Nizzari M."/>
            <person name="Norbu C."/>
            <person name="Norbu N."/>
            <person name="O'donnell P."/>
            <person name="Okoawo O."/>
            <person name="O'leary S."/>
            <person name="Omotosho B."/>
            <person name="O'neill K."/>
            <person name="Osman S."/>
            <person name="Parker S."/>
            <person name="Perrin D."/>
            <person name="Phunkhang P."/>
            <person name="Piqani B."/>
            <person name="Purcell S."/>
            <person name="Rachupka T."/>
            <person name="Ramasamy U."/>
            <person name="Rameau R."/>
            <person name="Ray V."/>
            <person name="Raymond C."/>
            <person name="Retta R."/>
            <person name="Richardson S."/>
            <person name="Rise C."/>
            <person name="Rodriguez J."/>
            <person name="Rogers J."/>
            <person name="Rogov P."/>
            <person name="Rutman M."/>
            <person name="Schupbach R."/>
            <person name="Seaman C."/>
            <person name="Settipalli S."/>
            <person name="Sharpe T."/>
            <person name="Sheridan J."/>
            <person name="Sherpa N."/>
            <person name="Shi J."/>
            <person name="Smirnov S."/>
            <person name="Smith C."/>
            <person name="Sougnez C."/>
            <person name="Spencer B."/>
            <person name="Stalker J."/>
            <person name="Stange-thomann N."/>
            <person name="Stavropoulos S."/>
            <person name="Stetson K."/>
            <person name="Stone C."/>
            <person name="Stone S."/>
            <person name="Stubbs M."/>
            <person name="Talamas J."/>
            <person name="Tchuinga P."/>
            <person name="Tenzing P."/>
            <person name="Tesfaye S."/>
            <person name="Theodore J."/>
            <person name="Thoulutsang Y."/>
            <person name="Topham K."/>
            <person name="Towey S."/>
            <person name="Tsamla T."/>
            <person name="Tsomo N."/>
            <person name="Vallee D."/>
            <person name="Vassiliev H."/>
            <person name="Venkataraman V."/>
            <person name="Vinson J."/>
            <person name="Vo A."/>
            <person name="Wade C."/>
            <person name="Wang S."/>
            <person name="Wangchuk T."/>
            <person name="Wangdi T."/>
            <person name="Whittaker C."/>
            <person name="Wilkinson J."/>
            <person name="Wu Y."/>
            <person name="Wyman D."/>
            <person name="Yadav S."/>
            <person name="Yang S."/>
            <person name="Yang X."/>
            <person name="Yeager S."/>
            <person name="Yee E."/>
            <person name="Young G."/>
            <person name="Zainoun J."/>
            <person name="Zembeck L."/>
            <person name="Zimmer A."/>
            <person name="Zody M."/>
            <person name="Lander E."/>
        </authorList>
    </citation>
    <scope>NUCLEOTIDE SEQUENCE [LARGE SCALE GENOMIC DNA]</scope>
</reference>
<dbReference type="GO" id="GO:0005777">
    <property type="term" value="C:peroxisome"/>
    <property type="evidence" value="ECO:0007669"/>
    <property type="project" value="UniProtKB-SubCell"/>
</dbReference>
<keyword evidence="11 24" id="KW-0786">Thiamine pyrophosphate</keyword>
<reference evidence="28" key="2">
    <citation type="submission" date="2025-08" db="UniProtKB">
        <authorList>
            <consortium name="Ensembl"/>
        </authorList>
    </citation>
    <scope>IDENTIFICATION</scope>
</reference>
<comment type="subcellular location">
    <subcellularLocation>
        <location evidence="3">Peroxisome</location>
    </subcellularLocation>
</comment>
<evidence type="ECO:0000256" key="17">
    <source>
        <dbReference type="ARBA" id="ARBA00044518"/>
    </source>
</evidence>
<evidence type="ECO:0000256" key="24">
    <source>
        <dbReference type="RuleBase" id="RU362132"/>
    </source>
</evidence>
<evidence type="ECO:0000256" key="16">
    <source>
        <dbReference type="ARBA" id="ARBA00044454"/>
    </source>
</evidence>
<dbReference type="GO" id="GO:0106359">
    <property type="term" value="F:2-hydroxyacyl-CoA lyase activity"/>
    <property type="evidence" value="ECO:0007669"/>
    <property type="project" value="UniProtKB-EC"/>
</dbReference>
<dbReference type="STRING" id="51511.ENSCSAVP00000008898"/>
<evidence type="ECO:0000256" key="2">
    <source>
        <dbReference type="ARBA" id="ARBA00001964"/>
    </source>
</evidence>
<dbReference type="PANTHER" id="PTHR43710:SF2">
    <property type="entry name" value="2-HYDROXYACYL-COA LYASE 1"/>
    <property type="match status" value="1"/>
</dbReference>
<dbReference type="GO" id="GO:0000287">
    <property type="term" value="F:magnesium ion binding"/>
    <property type="evidence" value="ECO:0007669"/>
    <property type="project" value="InterPro"/>
</dbReference>
<dbReference type="InterPro" id="IPR029035">
    <property type="entry name" value="DHS-like_NAD/FAD-binding_dom"/>
</dbReference>
<dbReference type="InterPro" id="IPR029061">
    <property type="entry name" value="THDP-binding"/>
</dbReference>
<evidence type="ECO:0000256" key="4">
    <source>
        <dbReference type="ARBA" id="ARBA00004872"/>
    </source>
</evidence>
<dbReference type="InterPro" id="IPR012001">
    <property type="entry name" value="Thiamin_PyroP_enz_TPP-bd_dom"/>
</dbReference>
<evidence type="ECO:0000259" key="25">
    <source>
        <dbReference type="Pfam" id="PF00205"/>
    </source>
</evidence>
<comment type="catalytic activity">
    <reaction evidence="19">
        <text>2-hydroxy-3-methylhexadecanoyl-CoA = 2-methylpentadecanal + formyl-CoA</text>
        <dbReference type="Rhea" id="RHEA:25379"/>
        <dbReference type="ChEBI" id="CHEBI:49190"/>
        <dbReference type="ChEBI" id="CHEBI:57376"/>
        <dbReference type="ChEBI" id="CHEBI:58784"/>
    </reaction>
    <physiologicalReaction direction="left-to-right" evidence="19">
        <dbReference type="Rhea" id="RHEA:25380"/>
    </physiologicalReaction>
</comment>
<evidence type="ECO:0000256" key="21">
    <source>
        <dbReference type="ARBA" id="ARBA00069582"/>
    </source>
</evidence>
<dbReference type="Ensembl" id="ENSCSAVT00000009012.1">
    <property type="protein sequence ID" value="ENSCSAVP00000008898.1"/>
    <property type="gene ID" value="ENSCSAVG00000005276.1"/>
</dbReference>
<comment type="catalytic activity">
    <reaction evidence="18">
        <text>2-hydroxyoctadecanoyl-CoA = heptadecanal + formyl-CoA</text>
        <dbReference type="Rhea" id="RHEA:55196"/>
        <dbReference type="ChEBI" id="CHEBI:57376"/>
        <dbReference type="ChEBI" id="CHEBI:74116"/>
        <dbReference type="ChEBI" id="CHEBI:138631"/>
    </reaction>
    <physiologicalReaction direction="left-to-right" evidence="18">
        <dbReference type="Rhea" id="RHEA:55197"/>
    </physiologicalReaction>
</comment>
<evidence type="ECO:0000256" key="18">
    <source>
        <dbReference type="ARBA" id="ARBA00048738"/>
    </source>
</evidence>
<dbReference type="Proteomes" id="UP000007875">
    <property type="component" value="Unassembled WGS sequence"/>
</dbReference>
<dbReference type="OMA" id="YMGMIGM"/>
<dbReference type="EC" id="4.1.2.63" evidence="17"/>
<keyword evidence="13" id="KW-0576">Peroxisome</keyword>
<dbReference type="InterPro" id="IPR012000">
    <property type="entry name" value="Thiamin_PyroP_enz_cen_dom"/>
</dbReference>
<evidence type="ECO:0000256" key="10">
    <source>
        <dbReference type="ARBA" id="ARBA00022842"/>
    </source>
</evidence>
<comment type="cofactor">
    <cofactor evidence="2">
        <name>thiamine diphosphate</name>
        <dbReference type="ChEBI" id="CHEBI:58937"/>
    </cofactor>
</comment>
<dbReference type="InterPro" id="IPR011766">
    <property type="entry name" value="TPP_enzyme_TPP-bd"/>
</dbReference>
<evidence type="ECO:0000256" key="12">
    <source>
        <dbReference type="ARBA" id="ARBA00023098"/>
    </source>
</evidence>
<keyword evidence="10" id="KW-0460">Magnesium</keyword>
<dbReference type="InParanoid" id="H2YU88"/>
<comment type="catalytic activity">
    <reaction evidence="20">
        <text>2-hydroxyphytanoyl-CoA = 2,6,10,14-tetramethylpentadecanal + formyl-CoA</text>
        <dbReference type="Rhea" id="RHEA:25355"/>
        <dbReference type="ChEBI" id="CHEBI:49189"/>
        <dbReference type="ChEBI" id="CHEBI:57334"/>
        <dbReference type="ChEBI" id="CHEBI:57376"/>
    </reaction>
    <physiologicalReaction direction="left-to-right" evidence="20">
        <dbReference type="Rhea" id="RHEA:25356"/>
    </physiologicalReaction>
</comment>
<dbReference type="FunFam" id="3.40.50.970:FF:000027">
    <property type="entry name" value="2-hydroxyacyl-CoA lyase 1"/>
    <property type="match status" value="1"/>
</dbReference>
<evidence type="ECO:0000256" key="20">
    <source>
        <dbReference type="ARBA" id="ARBA00051426"/>
    </source>
</evidence>
<dbReference type="FunFam" id="3.40.50.970:FF:000038">
    <property type="entry name" value="2-hydroxyacyl-CoA lyase 1 isoform X1"/>
    <property type="match status" value="1"/>
</dbReference>
<dbReference type="PANTHER" id="PTHR43710">
    <property type="entry name" value="2-HYDROXYACYL-COA LYASE"/>
    <property type="match status" value="1"/>
</dbReference>
<dbReference type="FunFam" id="3.40.50.1220:FF:000006">
    <property type="entry name" value="2-hydroxyacyl-CoA lyase 1"/>
    <property type="match status" value="1"/>
</dbReference>
<evidence type="ECO:0000256" key="14">
    <source>
        <dbReference type="ARBA" id="ARBA00023239"/>
    </source>
</evidence>
<comment type="catalytic activity">
    <reaction evidence="16">
        <text>an (R)-2-hydroxy-long-chain-fatty acyl-CoA = a long-chain fatty aldehyde + formyl-CoA</text>
        <dbReference type="Rhea" id="RHEA:67444"/>
        <dbReference type="ChEBI" id="CHEBI:17176"/>
        <dbReference type="ChEBI" id="CHEBI:57376"/>
        <dbReference type="ChEBI" id="CHEBI:170012"/>
        <dbReference type="EC" id="4.1.2.63"/>
    </reaction>
    <physiologicalReaction direction="left-to-right" evidence="16">
        <dbReference type="Rhea" id="RHEA:67445"/>
    </physiologicalReaction>
</comment>
<evidence type="ECO:0000256" key="15">
    <source>
        <dbReference type="ARBA" id="ARBA00044451"/>
    </source>
</evidence>
<keyword evidence="8" id="KW-0479">Metal-binding</keyword>
<evidence type="ECO:0000256" key="9">
    <source>
        <dbReference type="ARBA" id="ARBA00022832"/>
    </source>
</evidence>
<accession>H2YU88</accession>
<keyword evidence="29" id="KW-1185">Reference proteome</keyword>
<keyword evidence="14" id="KW-0456">Lyase</keyword>
<evidence type="ECO:0000256" key="23">
    <source>
        <dbReference type="ARBA" id="ARBA00081652"/>
    </source>
</evidence>
<dbReference type="CDD" id="cd02004">
    <property type="entry name" value="TPP_BZL_OCoD_HPCL"/>
    <property type="match status" value="1"/>
</dbReference>
<dbReference type="Gene3D" id="3.40.50.970">
    <property type="match status" value="2"/>
</dbReference>
<proteinExistence type="inferred from homology"/>
<dbReference type="Pfam" id="PF02776">
    <property type="entry name" value="TPP_enzyme_N"/>
    <property type="match status" value="1"/>
</dbReference>
<evidence type="ECO:0000313" key="29">
    <source>
        <dbReference type="Proteomes" id="UP000007875"/>
    </source>
</evidence>
<feature type="domain" description="Thiamine pyrophosphate enzyme TPP-binding" evidence="26">
    <location>
        <begin position="413"/>
        <end position="578"/>
    </location>
</feature>
<organism evidence="28 29">
    <name type="scientific">Ciona savignyi</name>
    <name type="common">Pacific transparent sea squirt</name>
    <dbReference type="NCBI Taxonomy" id="51511"/>
    <lineage>
        <taxon>Eukaryota</taxon>
        <taxon>Metazoa</taxon>
        <taxon>Chordata</taxon>
        <taxon>Tunicata</taxon>
        <taxon>Ascidiacea</taxon>
        <taxon>Phlebobranchia</taxon>
        <taxon>Cionidae</taxon>
        <taxon>Ciona</taxon>
    </lineage>
</organism>
<evidence type="ECO:0000256" key="13">
    <source>
        <dbReference type="ARBA" id="ARBA00023140"/>
    </source>
</evidence>
<dbReference type="Pfam" id="PF02775">
    <property type="entry name" value="TPP_enzyme_C"/>
    <property type="match status" value="1"/>
</dbReference>
<evidence type="ECO:0000259" key="26">
    <source>
        <dbReference type="Pfam" id="PF02775"/>
    </source>
</evidence>
<keyword evidence="7" id="KW-0597">Phosphoprotein</keyword>
<evidence type="ECO:0000256" key="8">
    <source>
        <dbReference type="ARBA" id="ARBA00022723"/>
    </source>
</evidence>
<dbReference type="InterPro" id="IPR045025">
    <property type="entry name" value="HACL1-like"/>
</dbReference>
<evidence type="ECO:0000256" key="7">
    <source>
        <dbReference type="ARBA" id="ARBA00022553"/>
    </source>
</evidence>
<evidence type="ECO:0000256" key="3">
    <source>
        <dbReference type="ARBA" id="ARBA00004275"/>
    </source>
</evidence>
<keyword evidence="9" id="KW-0276">Fatty acid metabolism</keyword>
<dbReference type="CDD" id="cd07035">
    <property type="entry name" value="TPP_PYR_POX_like"/>
    <property type="match status" value="1"/>
</dbReference>
<dbReference type="Gene3D" id="3.40.50.1220">
    <property type="entry name" value="TPP-binding domain"/>
    <property type="match status" value="1"/>
</dbReference>
<dbReference type="GO" id="GO:0030976">
    <property type="term" value="F:thiamine pyrophosphate binding"/>
    <property type="evidence" value="ECO:0007669"/>
    <property type="project" value="InterPro"/>
</dbReference>
<dbReference type="AlphaFoldDB" id="H2YU88"/>
<evidence type="ECO:0000256" key="6">
    <source>
        <dbReference type="ARBA" id="ARBA00011881"/>
    </source>
</evidence>
<evidence type="ECO:0000256" key="5">
    <source>
        <dbReference type="ARBA" id="ARBA00007812"/>
    </source>
</evidence>
<dbReference type="GeneTree" id="ENSGT00940000156802"/>
<dbReference type="SUPFAM" id="SSF52467">
    <property type="entry name" value="DHS-like NAD/FAD-binding domain"/>
    <property type="match status" value="1"/>
</dbReference>
<evidence type="ECO:0000256" key="11">
    <source>
        <dbReference type="ARBA" id="ARBA00023052"/>
    </source>
</evidence>
<comment type="cofactor">
    <cofactor evidence="1">
        <name>Mg(2+)</name>
        <dbReference type="ChEBI" id="CHEBI:18420"/>
    </cofactor>
</comment>
<feature type="domain" description="Thiamine pyrophosphate enzyme N-terminal TPP-binding" evidence="27">
    <location>
        <begin position="14"/>
        <end position="127"/>
    </location>
</feature>
<reference evidence="28" key="3">
    <citation type="submission" date="2025-09" db="UniProtKB">
        <authorList>
            <consortium name="Ensembl"/>
        </authorList>
    </citation>
    <scope>IDENTIFICATION</scope>
</reference>